<evidence type="ECO:0000313" key="1">
    <source>
        <dbReference type="EMBL" id="MPM82406.1"/>
    </source>
</evidence>
<organism evidence="1">
    <name type="scientific">bioreactor metagenome</name>
    <dbReference type="NCBI Taxonomy" id="1076179"/>
    <lineage>
        <taxon>unclassified sequences</taxon>
        <taxon>metagenomes</taxon>
        <taxon>ecological metagenomes</taxon>
    </lineage>
</organism>
<dbReference type="SUPFAM" id="SSF53756">
    <property type="entry name" value="UDP-Glycosyltransferase/glycogen phosphorylase"/>
    <property type="match status" value="1"/>
</dbReference>
<dbReference type="AlphaFoldDB" id="A0A645CZ26"/>
<dbReference type="Gene3D" id="3.40.50.2000">
    <property type="entry name" value="Glycogen Phosphorylase B"/>
    <property type="match status" value="1"/>
</dbReference>
<evidence type="ECO:0008006" key="2">
    <source>
        <dbReference type="Google" id="ProtNLM"/>
    </source>
</evidence>
<protein>
    <recommendedName>
        <fullName evidence="2">Glycosyl transferase family 1 domain-containing protein</fullName>
    </recommendedName>
</protein>
<sequence>MQLSSLEFDITNSKRIFSCRKVGDYIIENYSNYSEISYYQRIVCFRSLVNYIKRNNIQFIYIRYTHIANYFFIKFLKTMKKYKIKILLEIPTYPYDMEYKDIGKKQKLLLTIEKRNRKKFKKYVDAIITFQNYNEIFGVKTIKISNGIDLKMIPKKPIAKEGGSLNLIAVAGLNYWHGFDRLIEGMHEYYTNSPEQIVNFHIVGDVNSTIGMEYKELVDKYALGKYIFFYGNKIGSELDEVFSKCQMGIGSLGIHRIGISEVKPLKSREYCARGIPFVYSFIDEDFDDKPFILKVSPDETPIDINRLIKFYNSNGFDSHEIRKFAVENLTWDVQIRCLLNQFRFV</sequence>
<proteinExistence type="predicted"/>
<dbReference type="EMBL" id="VSSQ01031500">
    <property type="protein sequence ID" value="MPM82406.1"/>
    <property type="molecule type" value="Genomic_DNA"/>
</dbReference>
<reference evidence="1" key="1">
    <citation type="submission" date="2019-08" db="EMBL/GenBank/DDBJ databases">
        <authorList>
            <person name="Kucharzyk K."/>
            <person name="Murdoch R.W."/>
            <person name="Higgins S."/>
            <person name="Loffler F."/>
        </authorList>
    </citation>
    <scope>NUCLEOTIDE SEQUENCE</scope>
</reference>
<name>A0A645CZ26_9ZZZZ</name>
<comment type="caution">
    <text evidence="1">The sequence shown here is derived from an EMBL/GenBank/DDBJ whole genome shotgun (WGS) entry which is preliminary data.</text>
</comment>
<accession>A0A645CZ26</accession>
<gene>
    <name evidence="1" type="ORF">SDC9_129467</name>
</gene>